<dbReference type="Pfam" id="PF00534">
    <property type="entry name" value="Glycos_transf_1"/>
    <property type="match status" value="1"/>
</dbReference>
<dbReference type="EMBL" id="QYUQ01000002">
    <property type="protein sequence ID" value="RJG02036.1"/>
    <property type="molecule type" value="Genomic_DNA"/>
</dbReference>
<dbReference type="OrthoDB" id="8779556at2"/>
<keyword evidence="4" id="KW-1185">Reference proteome</keyword>
<evidence type="ECO:0000313" key="4">
    <source>
        <dbReference type="Proteomes" id="UP000266327"/>
    </source>
</evidence>
<dbReference type="Gene3D" id="3.40.50.2000">
    <property type="entry name" value="Glycogen Phosphorylase B"/>
    <property type="match status" value="2"/>
</dbReference>
<comment type="caution">
    <text evidence="3">The sequence shown here is derived from an EMBL/GenBank/DDBJ whole genome shotgun (WGS) entry which is preliminary data.</text>
</comment>
<dbReference type="Proteomes" id="UP000266327">
    <property type="component" value="Unassembled WGS sequence"/>
</dbReference>
<proteinExistence type="predicted"/>
<dbReference type="SUPFAM" id="SSF53756">
    <property type="entry name" value="UDP-Glycosyltransferase/glycogen phosphorylase"/>
    <property type="match status" value="1"/>
</dbReference>
<gene>
    <name evidence="3" type="ORF">D3878_10970</name>
</gene>
<dbReference type="InterPro" id="IPR050194">
    <property type="entry name" value="Glycosyltransferase_grp1"/>
</dbReference>
<dbReference type="GO" id="GO:0016757">
    <property type="term" value="F:glycosyltransferase activity"/>
    <property type="evidence" value="ECO:0007669"/>
    <property type="project" value="InterPro"/>
</dbReference>
<organism evidence="3 4">
    <name type="scientific">Noviherbaspirillum sedimenti</name>
    <dbReference type="NCBI Taxonomy" id="2320865"/>
    <lineage>
        <taxon>Bacteria</taxon>
        <taxon>Pseudomonadati</taxon>
        <taxon>Pseudomonadota</taxon>
        <taxon>Betaproteobacteria</taxon>
        <taxon>Burkholderiales</taxon>
        <taxon>Oxalobacteraceae</taxon>
        <taxon>Noviherbaspirillum</taxon>
    </lineage>
</organism>
<dbReference type="Pfam" id="PF13439">
    <property type="entry name" value="Glyco_transf_4"/>
    <property type="match status" value="1"/>
</dbReference>
<protein>
    <submittedName>
        <fullName evidence="3">Glycosyltransferase family 4 protein</fullName>
    </submittedName>
</protein>
<dbReference type="InterPro" id="IPR028098">
    <property type="entry name" value="Glyco_trans_4-like_N"/>
</dbReference>
<accession>A0A3A3GIC8</accession>
<feature type="domain" description="Glycosyltransferase subfamily 4-like N-terminal" evidence="2">
    <location>
        <begin position="15"/>
        <end position="190"/>
    </location>
</feature>
<dbReference type="AlphaFoldDB" id="A0A3A3GIC8"/>
<keyword evidence="3" id="KW-0808">Transferase</keyword>
<reference evidence="4" key="1">
    <citation type="submission" date="2018-09" db="EMBL/GenBank/DDBJ databases">
        <authorList>
            <person name="Zhu H."/>
        </authorList>
    </citation>
    <scope>NUCLEOTIDE SEQUENCE [LARGE SCALE GENOMIC DNA]</scope>
    <source>
        <strain evidence="4">K1S02-23</strain>
    </source>
</reference>
<dbReference type="InterPro" id="IPR001296">
    <property type="entry name" value="Glyco_trans_1"/>
</dbReference>
<sequence>MKVAIVHYWWLSNRGGEAVVSALLELFPDADLYVHVCDEALVRATLGPGFKGQIFTSLISRLPGARRHYQKYLPLMPLALEQWDLTAYDLIISSESGPAKGIVTRPDALHICYCHSPMRYLWDMYHEYLGKAAIPIRLLFPILAHWLRVWDRASADRVDAFVANSNFIASRIRKYYRRESEVIFPPVNTSEFVADRPRGDYYLCLGQLVAYKRSDLAVDAFNRLNLPLVIIGEGELYAELKARAAPNIRFLGRQPFSVVKEHLECCKGLIFPGMEDFGIVPVEAMAAGAPVIAYGRGGVLDTVIDGKTGILFHEQTLDALIEAVQKVESGNVQFDPSKLRAHSLRFDKIVFKQNMRDLINSQL</sequence>
<evidence type="ECO:0000259" key="1">
    <source>
        <dbReference type="Pfam" id="PF00534"/>
    </source>
</evidence>
<dbReference type="PANTHER" id="PTHR45947">
    <property type="entry name" value="SULFOQUINOVOSYL TRANSFERASE SQD2"/>
    <property type="match status" value="1"/>
</dbReference>
<evidence type="ECO:0000259" key="2">
    <source>
        <dbReference type="Pfam" id="PF13439"/>
    </source>
</evidence>
<feature type="domain" description="Glycosyl transferase family 1" evidence="1">
    <location>
        <begin position="200"/>
        <end position="331"/>
    </location>
</feature>
<evidence type="ECO:0000313" key="3">
    <source>
        <dbReference type="EMBL" id="RJG02036.1"/>
    </source>
</evidence>
<name>A0A3A3GIC8_9BURK</name>
<dbReference type="PANTHER" id="PTHR45947:SF3">
    <property type="entry name" value="SULFOQUINOVOSYL TRANSFERASE SQD2"/>
    <property type="match status" value="1"/>
</dbReference>
<dbReference type="RefSeq" id="WP_119785498.1">
    <property type="nucleotide sequence ID" value="NZ_QYUQ01000002.1"/>
</dbReference>